<organism evidence="10 11">
    <name type="scientific">Winogradskyella echinorum</name>
    <dbReference type="NCBI Taxonomy" id="538189"/>
    <lineage>
        <taxon>Bacteria</taxon>
        <taxon>Pseudomonadati</taxon>
        <taxon>Bacteroidota</taxon>
        <taxon>Flavobacteriia</taxon>
        <taxon>Flavobacteriales</taxon>
        <taxon>Flavobacteriaceae</taxon>
        <taxon>Winogradskyella</taxon>
    </lineage>
</organism>
<dbReference type="Gene3D" id="2.60.34.10">
    <property type="entry name" value="Substrate Binding Domain Of DNAk, Chain A, domain 1"/>
    <property type="match status" value="1"/>
</dbReference>
<keyword evidence="6 7" id="KW-0346">Stress response</keyword>
<protein>
    <recommendedName>
        <fullName evidence="2 7">Chaperone protein DnaK</fullName>
    </recommendedName>
    <alternativeName>
        <fullName evidence="7">HSP70</fullName>
    </alternativeName>
    <alternativeName>
        <fullName evidence="7">Heat shock 70 kDa protein</fullName>
    </alternativeName>
    <alternativeName>
        <fullName evidence="7">Heat shock protein 70</fullName>
    </alternativeName>
</protein>
<dbReference type="Proteomes" id="UP000607435">
    <property type="component" value="Unassembled WGS sequence"/>
</dbReference>
<dbReference type="HAMAP" id="MF_00332">
    <property type="entry name" value="DnaK"/>
    <property type="match status" value="1"/>
</dbReference>
<feature type="region of interest" description="Disordered" evidence="9">
    <location>
        <begin position="600"/>
        <end position="634"/>
    </location>
</feature>
<keyword evidence="7" id="KW-0143">Chaperone</keyword>
<dbReference type="SUPFAM" id="SSF100934">
    <property type="entry name" value="Heat shock protein 70kD (HSP70), C-terminal subdomain"/>
    <property type="match status" value="1"/>
</dbReference>
<evidence type="ECO:0000256" key="7">
    <source>
        <dbReference type="HAMAP-Rule" id="MF_00332"/>
    </source>
</evidence>
<dbReference type="InterPro" id="IPR018181">
    <property type="entry name" value="Heat_shock_70_CS"/>
</dbReference>
<evidence type="ECO:0000256" key="6">
    <source>
        <dbReference type="ARBA" id="ARBA00023016"/>
    </source>
</evidence>
<dbReference type="SUPFAM" id="SSF53067">
    <property type="entry name" value="Actin-like ATPase domain"/>
    <property type="match status" value="2"/>
</dbReference>
<dbReference type="CDD" id="cd10234">
    <property type="entry name" value="ASKHA_NBD_HSP70_DnaK-like"/>
    <property type="match status" value="1"/>
</dbReference>
<feature type="compositionally biased region" description="Acidic residues" evidence="9">
    <location>
        <begin position="620"/>
        <end position="634"/>
    </location>
</feature>
<dbReference type="Gene3D" id="3.30.420.40">
    <property type="match status" value="2"/>
</dbReference>
<dbReference type="EMBL" id="JACOME010000002">
    <property type="protein sequence ID" value="MBC3846188.1"/>
    <property type="molecule type" value="Genomic_DNA"/>
</dbReference>
<comment type="caution">
    <text evidence="10">The sequence shown here is derived from an EMBL/GenBank/DDBJ whole genome shotgun (WGS) entry which is preliminary data.</text>
</comment>
<reference evidence="10 11" key="1">
    <citation type="submission" date="2020-08" db="EMBL/GenBank/DDBJ databases">
        <title>Winogradskyella ouciana sp. nov., isolated from the hadal seawater of the Mariana Trench.</title>
        <authorList>
            <person name="He X."/>
        </authorList>
    </citation>
    <scope>NUCLEOTIDE SEQUENCE [LARGE SCALE GENOMIC DNA]</scope>
    <source>
        <strain evidence="10 11">KCTC 22026</strain>
    </source>
</reference>
<feature type="compositionally biased region" description="Low complexity" evidence="9">
    <location>
        <begin position="600"/>
        <end position="619"/>
    </location>
</feature>
<dbReference type="NCBIfam" id="NF003520">
    <property type="entry name" value="PRK05183.1"/>
    <property type="match status" value="1"/>
</dbReference>
<dbReference type="PANTHER" id="PTHR19375">
    <property type="entry name" value="HEAT SHOCK PROTEIN 70KDA"/>
    <property type="match status" value="1"/>
</dbReference>
<comment type="similarity">
    <text evidence="1 7 8">Belongs to the heat shock protein 70 family.</text>
</comment>
<proteinExistence type="evidence at transcript level"/>
<dbReference type="InterPro" id="IPR029047">
    <property type="entry name" value="HSP70_peptide-bd_sf"/>
</dbReference>
<evidence type="ECO:0000256" key="8">
    <source>
        <dbReference type="RuleBase" id="RU003322"/>
    </source>
</evidence>
<sequence length="634" mass="68482">MSKIIGIDLGTTNSCVSVMEGNEPVVIPNAEGKRTTPSVIAFVEGGEIKVGDPAKRQAVTNPTKTVYSIKRFMGNKYSESKKEAERVPYKVVKGDNDTPRVDIDGRLYTPQELSAMILQKMKKTAEDYLGSDVSRAVITVPAYFNDAQRQATKEAGEIAGLKVERIINEPTAAALAYGMDKKGTDQKIVVFDFGGGTHDVSILELGDGVFEVLSTDGDTHLGGDDVDERIIDWLAEEFIKDEDMDLRKDPMALQRLKEAAEKAKIELSSSAQTEINLPYVTATASGPKHLVRTLTRSKFEQLIDDLIKRTIEPCETALKAAGLSKSDIDEVILVGGSTRIPAVQEAVEKFFGKAPSKGVNPDEVVSLGAGIQGGVLTGDVKDVLLLDVTPLSLGIETMGNVMTKLIEANTTIPTKKSQVFSTAADNQPSVEIHVLQGERPMAADNKTIGRFHLDGIPPARRGTPQIEVTFDIDANGIIKVSAEDKATGKKQDIRIEASSGLTEEEIAKMKQEAEANAEADAKAKETADKLNSADAMIFQTESQLKEFGDKLSDDKKKPIEDALEELKKAYETKDIAVIDPALEKINEAWKVASEEMYKAQAEAQGGAAGPEAGAQGQPEAEGDNVEDVDFEEVK</sequence>
<comment type="function">
    <text evidence="7">Acts as a chaperone.</text>
</comment>
<keyword evidence="3 7" id="KW-0597">Phosphoprotein</keyword>
<gene>
    <name evidence="7 10" type="primary">dnaK</name>
    <name evidence="10" type="ORF">H6H04_07350</name>
</gene>
<dbReference type="RefSeq" id="WP_186845319.1">
    <property type="nucleotide sequence ID" value="NZ_JACOME010000002.1"/>
</dbReference>
<dbReference type="InterPro" id="IPR013126">
    <property type="entry name" value="Hsp_70_fam"/>
</dbReference>
<dbReference type="PROSITE" id="PS01036">
    <property type="entry name" value="HSP70_3"/>
    <property type="match status" value="1"/>
</dbReference>
<evidence type="ECO:0000256" key="9">
    <source>
        <dbReference type="SAM" id="MobiDB-lite"/>
    </source>
</evidence>
<feature type="modified residue" description="Phosphothreonine; by autocatalysis" evidence="7">
    <location>
        <position position="197"/>
    </location>
</feature>
<evidence type="ECO:0000256" key="3">
    <source>
        <dbReference type="ARBA" id="ARBA00022553"/>
    </source>
</evidence>
<accession>A0ABR6Y0D7</accession>
<dbReference type="InterPro" id="IPR029048">
    <property type="entry name" value="HSP70_C_sf"/>
</dbReference>
<dbReference type="Pfam" id="PF00012">
    <property type="entry name" value="HSP70"/>
    <property type="match status" value="1"/>
</dbReference>
<dbReference type="PROSITE" id="PS00297">
    <property type="entry name" value="HSP70_1"/>
    <property type="match status" value="1"/>
</dbReference>
<evidence type="ECO:0000256" key="4">
    <source>
        <dbReference type="ARBA" id="ARBA00022741"/>
    </source>
</evidence>
<dbReference type="NCBIfam" id="TIGR02350">
    <property type="entry name" value="prok_dnaK"/>
    <property type="match status" value="1"/>
</dbReference>
<evidence type="ECO:0000313" key="11">
    <source>
        <dbReference type="Proteomes" id="UP000607435"/>
    </source>
</evidence>
<keyword evidence="4 7" id="KW-0547">Nucleotide-binding</keyword>
<comment type="induction">
    <text evidence="7">By stress conditions e.g. heat shock.</text>
</comment>
<dbReference type="PROSITE" id="PS00329">
    <property type="entry name" value="HSP70_2"/>
    <property type="match status" value="1"/>
</dbReference>
<dbReference type="SUPFAM" id="SSF100920">
    <property type="entry name" value="Heat shock protein 70kD (HSP70), peptide-binding domain"/>
    <property type="match status" value="1"/>
</dbReference>
<evidence type="ECO:0000313" key="10">
    <source>
        <dbReference type="EMBL" id="MBC3846188.1"/>
    </source>
</evidence>
<dbReference type="Gene3D" id="1.20.1270.10">
    <property type="match status" value="1"/>
</dbReference>
<dbReference type="InterPro" id="IPR012725">
    <property type="entry name" value="Chaperone_DnaK"/>
</dbReference>
<evidence type="ECO:0000256" key="5">
    <source>
        <dbReference type="ARBA" id="ARBA00022840"/>
    </source>
</evidence>
<keyword evidence="5 7" id="KW-0067">ATP-binding</keyword>
<evidence type="ECO:0000256" key="1">
    <source>
        <dbReference type="ARBA" id="ARBA00007381"/>
    </source>
</evidence>
<keyword evidence="11" id="KW-1185">Reference proteome</keyword>
<dbReference type="InterPro" id="IPR043129">
    <property type="entry name" value="ATPase_NBD"/>
</dbReference>
<dbReference type="NCBIfam" id="NF001413">
    <property type="entry name" value="PRK00290.1"/>
    <property type="match status" value="1"/>
</dbReference>
<dbReference type="PRINTS" id="PR00301">
    <property type="entry name" value="HEATSHOCK70"/>
</dbReference>
<evidence type="ECO:0000256" key="2">
    <source>
        <dbReference type="ARBA" id="ARBA00014415"/>
    </source>
</evidence>
<name>A0ABR6Y0D7_9FLAO</name>
<dbReference type="Gene3D" id="3.90.640.10">
    <property type="entry name" value="Actin, Chain A, domain 4"/>
    <property type="match status" value="1"/>
</dbReference>